<dbReference type="PANTHER" id="PTHR23220">
    <property type="entry name" value="INTEGRIN ALPHA"/>
    <property type="match status" value="1"/>
</dbReference>
<keyword evidence="2 8" id="KW-0401">Integrin</keyword>
<keyword evidence="3 6" id="KW-0472">Membrane</keyword>
<dbReference type="GO" id="GO:0009897">
    <property type="term" value="C:external side of plasma membrane"/>
    <property type="evidence" value="ECO:0007669"/>
    <property type="project" value="TreeGrafter"/>
</dbReference>
<gene>
    <name evidence="8" type="primary">if_2</name>
    <name evidence="8" type="ORF">g.33121</name>
</gene>
<dbReference type="EMBL" id="GGMS01004351">
    <property type="protein sequence ID" value="MBY73554.1"/>
    <property type="molecule type" value="Transcribed_RNA"/>
</dbReference>
<organism evidence="8">
    <name type="scientific">Sipha flava</name>
    <name type="common">yellow sugarcane aphid</name>
    <dbReference type="NCBI Taxonomy" id="143950"/>
    <lineage>
        <taxon>Eukaryota</taxon>
        <taxon>Metazoa</taxon>
        <taxon>Ecdysozoa</taxon>
        <taxon>Arthropoda</taxon>
        <taxon>Hexapoda</taxon>
        <taxon>Insecta</taxon>
        <taxon>Pterygota</taxon>
        <taxon>Neoptera</taxon>
        <taxon>Paraneoptera</taxon>
        <taxon>Hemiptera</taxon>
        <taxon>Sternorrhyncha</taxon>
        <taxon>Aphidomorpha</taxon>
        <taxon>Aphidoidea</taxon>
        <taxon>Aphididae</taxon>
        <taxon>Sipha</taxon>
    </lineage>
</organism>
<dbReference type="AlphaFoldDB" id="A0A2S2Q751"/>
<feature type="compositionally biased region" description="Polar residues" evidence="5">
    <location>
        <begin position="754"/>
        <end position="763"/>
    </location>
</feature>
<feature type="region of interest" description="Disordered" evidence="5">
    <location>
        <begin position="579"/>
        <end position="600"/>
    </location>
</feature>
<evidence type="ECO:0000259" key="7">
    <source>
        <dbReference type="Pfam" id="PF20806"/>
    </source>
</evidence>
<feature type="region of interest" description="Disordered" evidence="5">
    <location>
        <begin position="93"/>
        <end position="117"/>
    </location>
</feature>
<dbReference type="OrthoDB" id="6631347at2759"/>
<dbReference type="Pfam" id="PF00357">
    <property type="entry name" value="Integrin_alpha"/>
    <property type="match status" value="1"/>
</dbReference>
<evidence type="ECO:0000256" key="1">
    <source>
        <dbReference type="ARBA" id="ARBA00004479"/>
    </source>
</evidence>
<dbReference type="Gene3D" id="2.60.40.1530">
    <property type="entry name" value="ntegrin, alpha v. Chain A, domain 4"/>
    <property type="match status" value="1"/>
</dbReference>
<feature type="compositionally biased region" description="Polar residues" evidence="5">
    <location>
        <begin position="135"/>
        <end position="153"/>
    </location>
</feature>
<feature type="compositionally biased region" description="Polar residues" evidence="5">
    <location>
        <begin position="15"/>
        <end position="51"/>
    </location>
</feature>
<feature type="compositionally biased region" description="Polar residues" evidence="5">
    <location>
        <begin position="229"/>
        <end position="244"/>
    </location>
</feature>
<feature type="compositionally biased region" description="Basic residues" evidence="5">
    <location>
        <begin position="1"/>
        <end position="12"/>
    </location>
</feature>
<dbReference type="InterPro" id="IPR048286">
    <property type="entry name" value="Integrin_alpha_Ig-like_3"/>
</dbReference>
<dbReference type="PROSITE" id="PS00242">
    <property type="entry name" value="INTEGRIN_ALPHA"/>
    <property type="match status" value="1"/>
</dbReference>
<keyword evidence="6" id="KW-0812">Transmembrane</keyword>
<comment type="subcellular location">
    <subcellularLocation>
        <location evidence="1">Membrane</location>
        <topology evidence="1">Single-pass type I membrane protein</topology>
    </subcellularLocation>
</comment>
<accession>A0A2S2Q751</accession>
<evidence type="ECO:0000256" key="6">
    <source>
        <dbReference type="SAM" id="Phobius"/>
    </source>
</evidence>
<name>A0A2S2Q751_9HEMI</name>
<dbReference type="InterPro" id="IPR018184">
    <property type="entry name" value="Integrin_alpha_C_CS"/>
</dbReference>
<feature type="compositionally biased region" description="Polar residues" evidence="5">
    <location>
        <begin position="359"/>
        <end position="380"/>
    </location>
</feature>
<feature type="region of interest" description="Disordered" evidence="5">
    <location>
        <begin position="1"/>
        <end position="59"/>
    </location>
</feature>
<dbReference type="InterPro" id="IPR032695">
    <property type="entry name" value="Integrin_dom_sf"/>
</dbReference>
<feature type="transmembrane region" description="Helical" evidence="6">
    <location>
        <begin position="710"/>
        <end position="734"/>
    </location>
</feature>
<sequence length="770" mass="82647">MDRMKKKIRYHNSKLESNVATGNGRNSGSNEGFGSSINNVNQGPTFTVGSSAGTGGVIRNDYESKETGLSSVYTGSSHNEGSLGSVSKVGSHVITSGSSSTSTVFKSESGGEAGDIQYGSSRGVYGAAHFDETDLSSGSSTFNKVLPGGSTSRFGPGSSSQGGSSEGNTLHFGTGSNSRKESSGSIEGNSYYGTGSDFRGGSSMHTESSGSLEGTSNFGKESDFRRGSSVHTSSGNMDGNSYYGTGSDFRGGSSMHTESSGSLEGTSNFGKESDFRRGSSVHTSSGNMEGNSNVGIGLDFRGESSTRKLSSVNVNSESHLASESVSNTTRGTSVYGESSGSFGSASNFDSNSDSREWSTGDNRASTNNREYSSNNGWGATSNTDYNAGIYGSRSEMKSQEGKLLQDNRGSAGINWNANQGGSWLRTGTGGLQGGKNSTSFHESERSHVINTTWDSSGGSPKTYLKNQWRTNDDGYVRNGSSTHVEDGLLDYHEAIKKMSTGGVTNVISNIPGDDSDLSVSLSSATERQNQGFRQTKMDESETVQKWRTVDGKLYKVNNVDDWNSLISKGASTEVYEAQDFSPQNYRKPNNNKNNNPRDQEVDGKFKLYTRFKRDTQMKKCGPTRCATIKCKIGPLSKDQEVWLSFRSRAWVDTLKKVALNRPVTLSSTISAKVTKLPYIGKPDSKLTQVKSHEVFTQAIPRDVVVKPDIIPLWIVVLAAVAGTAILLFLVYLLYKCGFFKRNRPSNAPEKQPLTHRNGQSELYQTGDEAL</sequence>
<dbReference type="GO" id="GO:0008305">
    <property type="term" value="C:integrin complex"/>
    <property type="evidence" value="ECO:0007669"/>
    <property type="project" value="TreeGrafter"/>
</dbReference>
<reference evidence="8" key="1">
    <citation type="submission" date="2018-04" db="EMBL/GenBank/DDBJ databases">
        <title>Transcriptome assembly of Sipha flava.</title>
        <authorList>
            <person name="Scully E.D."/>
            <person name="Geib S.M."/>
            <person name="Palmer N.A."/>
            <person name="Koch K."/>
            <person name="Bradshaw J."/>
            <person name="Heng-Moss T."/>
            <person name="Sarath G."/>
        </authorList>
    </citation>
    <scope>NUCLEOTIDE SEQUENCE</scope>
</reference>
<feature type="compositionally biased region" description="Polar residues" evidence="5">
    <location>
        <begin position="254"/>
        <end position="270"/>
    </location>
</feature>
<feature type="compositionally biased region" description="Polar residues" evidence="5">
    <location>
        <begin position="203"/>
        <end position="219"/>
    </location>
</feature>
<dbReference type="PANTHER" id="PTHR23220:SF133">
    <property type="entry name" value="INTEGRIN ALPHA-PS2"/>
    <property type="match status" value="1"/>
</dbReference>
<evidence type="ECO:0000256" key="3">
    <source>
        <dbReference type="ARBA" id="ARBA00023136"/>
    </source>
</evidence>
<feature type="region of interest" description="Disordered" evidence="5">
    <location>
        <begin position="135"/>
        <end position="380"/>
    </location>
</feature>
<feature type="compositionally biased region" description="Polar residues" evidence="5">
    <location>
        <begin position="280"/>
        <end position="294"/>
    </location>
</feature>
<keyword evidence="4" id="KW-0325">Glycoprotein</keyword>
<dbReference type="GO" id="GO:0005178">
    <property type="term" value="F:integrin binding"/>
    <property type="evidence" value="ECO:0007669"/>
    <property type="project" value="TreeGrafter"/>
</dbReference>
<keyword evidence="6" id="KW-1133">Transmembrane helix</keyword>
<evidence type="ECO:0000256" key="4">
    <source>
        <dbReference type="ARBA" id="ARBA00023180"/>
    </source>
</evidence>
<feature type="domain" description="Integrin alpha third immunoglobulin-like" evidence="7">
    <location>
        <begin position="581"/>
        <end position="690"/>
    </location>
</feature>
<dbReference type="Gene3D" id="1.20.5.930">
    <property type="entry name" value="Bicelle-embedded integrin alpha(iib) transmembrane segment"/>
    <property type="match status" value="1"/>
</dbReference>
<dbReference type="GO" id="GO:0007229">
    <property type="term" value="P:integrin-mediated signaling pathway"/>
    <property type="evidence" value="ECO:0007669"/>
    <property type="project" value="UniProtKB-KW"/>
</dbReference>
<evidence type="ECO:0000256" key="2">
    <source>
        <dbReference type="ARBA" id="ARBA00023037"/>
    </source>
</evidence>
<proteinExistence type="predicted"/>
<evidence type="ECO:0000256" key="5">
    <source>
        <dbReference type="SAM" id="MobiDB-lite"/>
    </source>
</evidence>
<feature type="region of interest" description="Disordered" evidence="5">
    <location>
        <begin position="745"/>
        <end position="770"/>
    </location>
</feature>
<feature type="compositionally biased region" description="Low complexity" evidence="5">
    <location>
        <begin position="155"/>
        <end position="167"/>
    </location>
</feature>
<feature type="compositionally biased region" description="Low complexity" evidence="5">
    <location>
        <begin position="93"/>
        <end position="110"/>
    </location>
</feature>
<feature type="compositionally biased region" description="Polar residues" evidence="5">
    <location>
        <begin position="183"/>
        <end position="193"/>
    </location>
</feature>
<dbReference type="SUPFAM" id="SSF69179">
    <property type="entry name" value="Integrin domains"/>
    <property type="match status" value="1"/>
</dbReference>
<dbReference type="GO" id="GO:0007160">
    <property type="term" value="P:cell-matrix adhesion"/>
    <property type="evidence" value="ECO:0007669"/>
    <property type="project" value="TreeGrafter"/>
</dbReference>
<protein>
    <submittedName>
        <fullName evidence="8">Integrin alpha-PS2</fullName>
    </submittedName>
</protein>
<feature type="compositionally biased region" description="Polar residues" evidence="5">
    <location>
        <begin position="307"/>
        <end position="351"/>
    </location>
</feature>
<dbReference type="GO" id="GO:0033627">
    <property type="term" value="P:cell adhesion mediated by integrin"/>
    <property type="evidence" value="ECO:0007669"/>
    <property type="project" value="TreeGrafter"/>
</dbReference>
<evidence type="ECO:0000313" key="8">
    <source>
        <dbReference type="EMBL" id="MBY73554.1"/>
    </source>
</evidence>
<dbReference type="GO" id="GO:0007157">
    <property type="term" value="P:heterophilic cell-cell adhesion via plasma membrane cell adhesion molecules"/>
    <property type="evidence" value="ECO:0007669"/>
    <property type="project" value="UniProtKB-ARBA"/>
</dbReference>
<dbReference type="Pfam" id="PF20806">
    <property type="entry name" value="Integrin_A_Ig_3"/>
    <property type="match status" value="1"/>
</dbReference>